<evidence type="ECO:0000256" key="3">
    <source>
        <dbReference type="PROSITE-ProRule" id="PRU00176"/>
    </source>
</evidence>
<evidence type="ECO:0000313" key="7">
    <source>
        <dbReference type="Proteomes" id="UP000276834"/>
    </source>
</evidence>
<evidence type="ECO:0000256" key="1">
    <source>
        <dbReference type="ARBA" id="ARBA00015518"/>
    </source>
</evidence>
<dbReference type="Pfam" id="PF01812">
    <property type="entry name" value="5-FTHF_cyc-lig"/>
    <property type="match status" value="1"/>
</dbReference>
<proteinExistence type="predicted"/>
<dbReference type="InterPro" id="IPR012677">
    <property type="entry name" value="Nucleotide-bd_a/b_plait_sf"/>
</dbReference>
<feature type="compositionally biased region" description="Low complexity" evidence="4">
    <location>
        <begin position="373"/>
        <end position="386"/>
    </location>
</feature>
<dbReference type="Proteomes" id="UP000276834">
    <property type="component" value="Unassembled WGS sequence"/>
</dbReference>
<dbReference type="SUPFAM" id="SSF100950">
    <property type="entry name" value="NagB/RpiA/CoA transferase-like"/>
    <property type="match status" value="1"/>
</dbReference>
<evidence type="ECO:0000313" key="6">
    <source>
        <dbReference type="EMBL" id="RLW01289.1"/>
    </source>
</evidence>
<dbReference type="InterPro" id="IPR000504">
    <property type="entry name" value="RRM_dom"/>
</dbReference>
<dbReference type="Gene3D" id="3.30.70.330">
    <property type="match status" value="1"/>
</dbReference>
<dbReference type="InterPro" id="IPR002698">
    <property type="entry name" value="FTHF_cligase"/>
</dbReference>
<dbReference type="PANTHER" id="PTHR13017">
    <property type="entry name" value="5-FORMYLTETRAHYDROFOLATE CYCLO-LIGASE-RELATED"/>
    <property type="match status" value="1"/>
</dbReference>
<feature type="compositionally biased region" description="Basic and acidic residues" evidence="4">
    <location>
        <begin position="346"/>
        <end position="356"/>
    </location>
</feature>
<protein>
    <recommendedName>
        <fullName evidence="1">Methenyltetrahydrofolate synthase domain-containing protein</fullName>
    </recommendedName>
</protein>
<dbReference type="GO" id="GO:0003723">
    <property type="term" value="F:RNA binding"/>
    <property type="evidence" value="ECO:0007669"/>
    <property type="project" value="UniProtKB-UniRule"/>
</dbReference>
<dbReference type="STRING" id="44316.ENSEGOP00005009002"/>
<dbReference type="InterPro" id="IPR035979">
    <property type="entry name" value="RBD_domain_sf"/>
</dbReference>
<evidence type="ECO:0000256" key="2">
    <source>
        <dbReference type="ARBA" id="ARBA00022884"/>
    </source>
</evidence>
<gene>
    <name evidence="6" type="ORF">DV515_00008051</name>
</gene>
<dbReference type="CDD" id="cd12270">
    <property type="entry name" value="RRM_MTHFSD"/>
    <property type="match status" value="1"/>
</dbReference>
<reference evidence="6 7" key="1">
    <citation type="journal article" date="2018" name="Proc. R. Soc. B">
        <title>A non-coding region near Follistatin controls head colour polymorphism in the Gouldian finch.</title>
        <authorList>
            <person name="Toomey M.B."/>
            <person name="Marques C.I."/>
            <person name="Andrade P."/>
            <person name="Araujo P.M."/>
            <person name="Sabatino S."/>
            <person name="Gazda M.A."/>
            <person name="Afonso S."/>
            <person name="Lopes R.J."/>
            <person name="Corbo J.C."/>
            <person name="Carneiro M."/>
        </authorList>
    </citation>
    <scope>NUCLEOTIDE SEQUENCE [LARGE SCALE GENOMIC DNA]</scope>
    <source>
        <strain evidence="6">Red01</strain>
        <tissue evidence="6">Muscle</tissue>
    </source>
</reference>
<dbReference type="EMBL" id="QUSF01000023">
    <property type="protein sequence ID" value="RLW01289.1"/>
    <property type="molecule type" value="Genomic_DNA"/>
</dbReference>
<keyword evidence="7" id="KW-1185">Reference proteome</keyword>
<dbReference type="OrthoDB" id="433414at2759"/>
<evidence type="ECO:0000259" key="5">
    <source>
        <dbReference type="PROSITE" id="PS50102"/>
    </source>
</evidence>
<dbReference type="InterPro" id="IPR037171">
    <property type="entry name" value="NagB/RpiA_transferase-like"/>
</dbReference>
<comment type="caution">
    <text evidence="6">The sequence shown here is derived from an EMBL/GenBank/DDBJ whole genome shotgun (WGS) entry which is preliminary data.</text>
</comment>
<dbReference type="InterPro" id="IPR024185">
    <property type="entry name" value="FTHF_cligase-like_sf"/>
</dbReference>
<evidence type="ECO:0000256" key="4">
    <source>
        <dbReference type="SAM" id="MobiDB-lite"/>
    </source>
</evidence>
<dbReference type="FunFam" id="3.40.50.10420:FF:000001">
    <property type="entry name" value="Methenyltetrahydrofolate synthase domain-containing protein"/>
    <property type="match status" value="1"/>
</dbReference>
<dbReference type="SUPFAM" id="SSF54928">
    <property type="entry name" value="RNA-binding domain, RBD"/>
    <property type="match status" value="1"/>
</dbReference>
<feature type="domain" description="RRM" evidence="5">
    <location>
        <begin position="408"/>
        <end position="481"/>
    </location>
</feature>
<feature type="region of interest" description="Disordered" evidence="4">
    <location>
        <begin position="346"/>
        <end position="400"/>
    </location>
</feature>
<dbReference type="GO" id="GO:0005737">
    <property type="term" value="C:cytoplasm"/>
    <property type="evidence" value="ECO:0007669"/>
    <property type="project" value="TreeGrafter"/>
</dbReference>
<organism evidence="6 7">
    <name type="scientific">Chloebia gouldiae</name>
    <name type="common">Gouldian finch</name>
    <name type="synonym">Erythrura gouldiae</name>
    <dbReference type="NCBI Taxonomy" id="44316"/>
    <lineage>
        <taxon>Eukaryota</taxon>
        <taxon>Metazoa</taxon>
        <taxon>Chordata</taxon>
        <taxon>Craniata</taxon>
        <taxon>Vertebrata</taxon>
        <taxon>Euteleostomi</taxon>
        <taxon>Archelosauria</taxon>
        <taxon>Archosauria</taxon>
        <taxon>Dinosauria</taxon>
        <taxon>Saurischia</taxon>
        <taxon>Theropoda</taxon>
        <taxon>Coelurosauria</taxon>
        <taxon>Aves</taxon>
        <taxon>Neognathae</taxon>
        <taxon>Neoaves</taxon>
        <taxon>Telluraves</taxon>
        <taxon>Australaves</taxon>
        <taxon>Passeriformes</taxon>
        <taxon>Passeroidea</taxon>
        <taxon>Passeridae</taxon>
        <taxon>Chloebia</taxon>
    </lineage>
</organism>
<dbReference type="PANTHER" id="PTHR13017:SF0">
    <property type="entry name" value="METHENYLTETRAHYDROFOLATE SYNTHASE DOMAIN-CONTAINING PROTEIN"/>
    <property type="match status" value="1"/>
</dbReference>
<sequence>MAARSKGDIREEVWQHLEASGLAAFPRPVRGRIPNFQGSSHAATRLLGLQEFRAARTVKCNPDAPQRNARFLTLEVSENTKIKIKTVLLLAPSLSQGSLQACCSLRELDVFSRAREVKVDPDKPLEGARLVALQARKTLLVPTPRLRSGLFNRIVPPPGATKEMLRRCATSQGVRDYSVPVGLDGKAQVDLVIVGSVAVSEKGWRIGKGEGYADMEYAMMVSMGAVQEDTPVVTIVHDCQVLDIAEELLGDHDLTVDYILTPTRIIQTNCKRPKPQGILWHKASSILIKILLNVIVLKAYPLCSIHLANIFLISLSALVSDFSVSSEMLGKIPILKTLRSREKQAGKDVALQDEHPPLANTKRGTISNEKVMAANPQARAAPASAPVGQPRVESDAENPKLEGSDTISTVFVGNLPGSLRVSELKSALRELQVVPVGLKWQGAQHRAFLDFRDQGAAHRAVSSLQGLSLGGNALRVELAKSPRSKGQGGINGHK</sequence>
<dbReference type="InterPro" id="IPR034359">
    <property type="entry name" value="MTHFSD_RRM"/>
</dbReference>
<dbReference type="AlphaFoldDB" id="A0A3L8SH85"/>
<dbReference type="Gene3D" id="3.40.50.10420">
    <property type="entry name" value="NagB/RpiA/CoA transferase-like"/>
    <property type="match status" value="1"/>
</dbReference>
<dbReference type="SMART" id="SM00360">
    <property type="entry name" value="RRM"/>
    <property type="match status" value="1"/>
</dbReference>
<name>A0A3L8SH85_CHLGU</name>
<dbReference type="PROSITE" id="PS50102">
    <property type="entry name" value="RRM"/>
    <property type="match status" value="1"/>
</dbReference>
<accession>A0A3L8SH85</accession>
<keyword evidence="2 3" id="KW-0694">RNA-binding</keyword>